<keyword evidence="3" id="KW-1185">Reference proteome</keyword>
<dbReference type="EMBL" id="JAWZYT010000184">
    <property type="protein sequence ID" value="KAK4326920.1"/>
    <property type="molecule type" value="Genomic_DNA"/>
</dbReference>
<feature type="region of interest" description="Disordered" evidence="1">
    <location>
        <begin position="1"/>
        <end position="53"/>
    </location>
</feature>
<dbReference type="AlphaFoldDB" id="A0AAE1QIF8"/>
<protein>
    <submittedName>
        <fullName evidence="2">Uncharacterized protein</fullName>
    </submittedName>
</protein>
<dbReference type="Proteomes" id="UP001292094">
    <property type="component" value="Unassembled WGS sequence"/>
</dbReference>
<reference evidence="2" key="1">
    <citation type="submission" date="2023-11" db="EMBL/GenBank/DDBJ databases">
        <title>Genome assemblies of two species of porcelain crab, Petrolisthes cinctipes and Petrolisthes manimaculis (Anomura: Porcellanidae).</title>
        <authorList>
            <person name="Angst P."/>
        </authorList>
    </citation>
    <scope>NUCLEOTIDE SEQUENCE</scope>
    <source>
        <strain evidence="2">PB745_02</strain>
        <tissue evidence="2">Gill</tissue>
    </source>
</reference>
<name>A0AAE1QIF8_9EUCA</name>
<gene>
    <name evidence="2" type="ORF">Pmani_002588</name>
</gene>
<sequence length="76" mass="8792">MRGRRVGGEEWQEQVGEGRQTGRYEWEKRSVRSSEVMGKESRQASMSGSRSGMRGVSCQEWFVISCGERDTSRSWR</sequence>
<organism evidence="2 3">
    <name type="scientific">Petrolisthes manimaculis</name>
    <dbReference type="NCBI Taxonomy" id="1843537"/>
    <lineage>
        <taxon>Eukaryota</taxon>
        <taxon>Metazoa</taxon>
        <taxon>Ecdysozoa</taxon>
        <taxon>Arthropoda</taxon>
        <taxon>Crustacea</taxon>
        <taxon>Multicrustacea</taxon>
        <taxon>Malacostraca</taxon>
        <taxon>Eumalacostraca</taxon>
        <taxon>Eucarida</taxon>
        <taxon>Decapoda</taxon>
        <taxon>Pleocyemata</taxon>
        <taxon>Anomura</taxon>
        <taxon>Galatheoidea</taxon>
        <taxon>Porcellanidae</taxon>
        <taxon>Petrolisthes</taxon>
    </lineage>
</organism>
<proteinExistence type="predicted"/>
<feature type="compositionally biased region" description="Low complexity" evidence="1">
    <location>
        <begin position="43"/>
        <end position="53"/>
    </location>
</feature>
<evidence type="ECO:0000313" key="2">
    <source>
        <dbReference type="EMBL" id="KAK4326920.1"/>
    </source>
</evidence>
<comment type="caution">
    <text evidence="2">The sequence shown here is derived from an EMBL/GenBank/DDBJ whole genome shotgun (WGS) entry which is preliminary data.</text>
</comment>
<feature type="compositionally biased region" description="Basic and acidic residues" evidence="1">
    <location>
        <begin position="20"/>
        <end position="42"/>
    </location>
</feature>
<evidence type="ECO:0000313" key="3">
    <source>
        <dbReference type="Proteomes" id="UP001292094"/>
    </source>
</evidence>
<evidence type="ECO:0000256" key="1">
    <source>
        <dbReference type="SAM" id="MobiDB-lite"/>
    </source>
</evidence>
<accession>A0AAE1QIF8</accession>